<dbReference type="Proteomes" id="UP000225277">
    <property type="component" value="Unassembled WGS sequence"/>
</dbReference>
<dbReference type="AlphaFoldDB" id="A0A2D3VQM5"/>
<dbReference type="Pfam" id="PF13826">
    <property type="entry name" value="Monooxy_af470-like"/>
    <property type="match status" value="1"/>
</dbReference>
<protein>
    <recommendedName>
        <fullName evidence="4">Monooxygenase</fullName>
    </recommendedName>
</protein>
<dbReference type="GeneID" id="35606367"/>
<dbReference type="EMBL" id="FJUY01000029">
    <property type="protein sequence ID" value="CZT25679.1"/>
    <property type="molecule type" value="Genomic_DNA"/>
</dbReference>
<name>A0A2D3VQM5_9PEZI</name>
<accession>A0A2D3VQM5</accession>
<dbReference type="InterPro" id="IPR025444">
    <property type="entry name" value="Monooxy_af470"/>
</dbReference>
<dbReference type="OrthoDB" id="3202396at2759"/>
<organism evidence="2 3">
    <name type="scientific">Ramularia collo-cygni</name>
    <dbReference type="NCBI Taxonomy" id="112498"/>
    <lineage>
        <taxon>Eukaryota</taxon>
        <taxon>Fungi</taxon>
        <taxon>Dikarya</taxon>
        <taxon>Ascomycota</taxon>
        <taxon>Pezizomycotina</taxon>
        <taxon>Dothideomycetes</taxon>
        <taxon>Dothideomycetidae</taxon>
        <taxon>Mycosphaerellales</taxon>
        <taxon>Mycosphaerellaceae</taxon>
        <taxon>Ramularia</taxon>
    </lineage>
</organism>
<dbReference type="STRING" id="112498.A0A2D3VQM5"/>
<proteinExistence type="predicted"/>
<evidence type="ECO:0000256" key="1">
    <source>
        <dbReference type="SAM" id="MobiDB-lite"/>
    </source>
</evidence>
<dbReference type="RefSeq" id="XP_023632337.1">
    <property type="nucleotide sequence ID" value="XM_023776569.1"/>
</dbReference>
<feature type="compositionally biased region" description="Basic and acidic residues" evidence="1">
    <location>
        <begin position="283"/>
        <end position="294"/>
    </location>
</feature>
<feature type="region of interest" description="Disordered" evidence="1">
    <location>
        <begin position="275"/>
        <end position="294"/>
    </location>
</feature>
<keyword evidence="3" id="KW-1185">Reference proteome</keyword>
<sequence length="294" mass="32937">MASKEQEMLPLFPPRETRPRSDYFGPARGATFLRDQFTISTWLCMGAVVQGSLLLAIGRLALVPAVALLLYRTLDTYAMVVGFKENKYMKHVITQKVSAQIPDENGKFGSKPASSAITVFLIGARTNHPLGAFGPGFKELGGYFEQMSKDLDRHADEFGFLGMTSWLNASARHTSAETQSVCYFRNVEGLQAFAHGEYHRKGWEWWNKTLKDHPYMSIFHETYDVPAGSWETIYGNSHPSGLATTTYKIRNKDTGKVEYASPIVDAKKGLLRTSAGRMSRSNANEHDGYEEPKY</sequence>
<dbReference type="InterPro" id="IPR011008">
    <property type="entry name" value="Dimeric_a/b-barrel"/>
</dbReference>
<reference evidence="2 3" key="1">
    <citation type="submission" date="2016-03" db="EMBL/GenBank/DDBJ databases">
        <authorList>
            <person name="Ploux O."/>
        </authorList>
    </citation>
    <scope>NUCLEOTIDE SEQUENCE [LARGE SCALE GENOMIC DNA]</scope>
    <source>
        <strain evidence="2 3">URUG2</strain>
    </source>
</reference>
<evidence type="ECO:0000313" key="2">
    <source>
        <dbReference type="EMBL" id="CZT25679.1"/>
    </source>
</evidence>
<dbReference type="SUPFAM" id="SSF54909">
    <property type="entry name" value="Dimeric alpha+beta barrel"/>
    <property type="match status" value="1"/>
</dbReference>
<evidence type="ECO:0008006" key="4">
    <source>
        <dbReference type="Google" id="ProtNLM"/>
    </source>
</evidence>
<evidence type="ECO:0000313" key="3">
    <source>
        <dbReference type="Proteomes" id="UP000225277"/>
    </source>
</evidence>
<gene>
    <name evidence="2" type="ORF">RCC_11348</name>
</gene>